<feature type="region of interest" description="Disordered" evidence="1">
    <location>
        <begin position="1054"/>
        <end position="1084"/>
    </location>
</feature>
<protein>
    <recommendedName>
        <fullName evidence="2">Codanin-1 C-terminal domain-containing protein</fullName>
    </recommendedName>
</protein>
<feature type="compositionally biased region" description="Basic and acidic residues" evidence="1">
    <location>
        <begin position="118"/>
        <end position="128"/>
    </location>
</feature>
<feature type="compositionally biased region" description="Polar residues" evidence="1">
    <location>
        <begin position="63"/>
        <end position="72"/>
    </location>
</feature>
<dbReference type="PANTHER" id="PTHR28678:SF1">
    <property type="entry name" value="CODANIN-1"/>
    <property type="match status" value="1"/>
</dbReference>
<feature type="region of interest" description="Disordered" evidence="1">
    <location>
        <begin position="59"/>
        <end position="210"/>
    </location>
</feature>
<feature type="compositionally biased region" description="Polar residues" evidence="1">
    <location>
        <begin position="165"/>
        <end position="183"/>
    </location>
</feature>
<dbReference type="EMBL" id="CALNXK010000135">
    <property type="protein sequence ID" value="CAH3166044.1"/>
    <property type="molecule type" value="Genomic_DNA"/>
</dbReference>
<feature type="region of interest" description="Disordered" evidence="1">
    <location>
        <begin position="267"/>
        <end position="294"/>
    </location>
</feature>
<dbReference type="Pfam" id="PF15296">
    <property type="entry name" value="Codanin-1_C"/>
    <property type="match status" value="1"/>
</dbReference>
<organism evidence="3 4">
    <name type="scientific">Porites lobata</name>
    <dbReference type="NCBI Taxonomy" id="104759"/>
    <lineage>
        <taxon>Eukaryota</taxon>
        <taxon>Metazoa</taxon>
        <taxon>Cnidaria</taxon>
        <taxon>Anthozoa</taxon>
        <taxon>Hexacorallia</taxon>
        <taxon>Scleractinia</taxon>
        <taxon>Fungiina</taxon>
        <taxon>Poritidae</taxon>
        <taxon>Porites</taxon>
    </lineage>
</organism>
<name>A0ABN8QNJ1_9CNID</name>
<sequence>MAAILGKILNGEVTLQDLDFPLKIDGKEDVKGENKNLKKQSIAELAPFLINYLREKTSHHLTPRQNATSTPKKTPILQSKGVKSTNDQSRVNKNSSKGTLFLSQKTPSPSPVTPLSQSRREKLQEHHASPCSSPRLRKKSPKVQGNDRYQQKLNIDDPNDFPPMGTSSKKVTPSRRITPTQLKSDGRKGKWSPAFSSSSLTLESNGSPASLQEERKMLKLMKAKKQNKGDSPWGNRTSPSPQAGVRSPPLHVLGDFIVTPPKQTVVTNASQHKHSTANSLLSTPPPYKDHNGNNSLDISATSDSNFQHSEEEALKDKTQFIQVDKEKVNFHDKLDALAKIYSKCITGNLVPNVIAEVYFVVQLLTARGIALALKPTQEDNVDDQNILDSIHNCTFFSVAVLHNIRRLIFLLDKDTLRLLADNPRIADFSPSLKETFLEKYKSHSAVKVSEQSFIKSPLGGVPFSVERDNKQNFPSDRAFHNFRKQRDVFYELVREWEDCNSVAGWNIEEHMGDRIRALVNQKPELANYSHFARLFKSQLLQMCEEERTGSDFRNSSMLSNLQKSNPEKFQRLQERFVTPSSSGGIYPSPSFSNVQEFFKGFIQSASCYSFNQHLMDVLIVTITEVNGKVFPLSDSENESGNDSSIQSQELKQEFTCCLMKIRILAKFLGFLLFQPYYGTETTSQVVVAETLKIRNKIPVYFDVLSYLKKASCHGRLVLTVPWAVEYLSMMDPLAPLLDYFSMVLRWLSRKYRELAECSLQELNHSKLLLVSCLGWLFEIPVIPAPFFFKSLAEETVSADCELPLRNSGSKITLDSSGLVDQTSLYSCCPYLGEIRSVLVEAAAGLSGRTGPVKKITPVSAGEPTRISSSHKQLQLQLEENFFRMQPDFVKRLSDFTLKPEFLFVSIRLCSNIMSSLKGSVVPSLIEAGVQRIQQFMNSELSSNGNTDQAKEKCRPQVLKIIHSVTDNGVKKAMEIVESSKKKCVNAFESLCPEEMDPKVVMTAANITKRLVKEKTMDWVNTTFPNIMEEELFVQFNKIANSILHSKSKEQENVVEARSRENSEVAPDKESELKAKSSPPGVTSAEDKIPFMKVKALQVALSEQSKLLSTQSSKEITHGLIEAISAVESIVKDKARSQMKEMALIGQITVELAFILVCRTAHGVKLTTTNCTKDRYEIIDKLAKLWTLLKDKHLPVPFDRLLSMPHVNLVMSMEKKQVVWESFQMLFLILIRHRLVYVYEVEQWYIGALGSVCDEENAVEVGKACCSLVSTYQEMKNKFDSSDNGLSKATHPADFAVLISVLKQRFPHNISLLTELTDYINNSAGHMVISTDSAYKNTQ</sequence>
<accession>A0ABN8QNJ1</accession>
<dbReference type="Proteomes" id="UP001159405">
    <property type="component" value="Unassembled WGS sequence"/>
</dbReference>
<gene>
    <name evidence="3" type="ORF">PLOB_00007458</name>
</gene>
<proteinExistence type="predicted"/>
<evidence type="ECO:0000259" key="2">
    <source>
        <dbReference type="Pfam" id="PF15296"/>
    </source>
</evidence>
<keyword evidence="4" id="KW-1185">Reference proteome</keyword>
<evidence type="ECO:0000313" key="3">
    <source>
        <dbReference type="EMBL" id="CAH3166044.1"/>
    </source>
</evidence>
<feature type="compositionally biased region" description="Polar residues" evidence="1">
    <location>
        <begin position="267"/>
        <end position="282"/>
    </location>
</feature>
<comment type="caution">
    <text evidence="3">The sequence shown here is derived from an EMBL/GenBank/DDBJ whole genome shotgun (WGS) entry which is preliminary data.</text>
</comment>
<dbReference type="InterPro" id="IPR040031">
    <property type="entry name" value="Codanin-1"/>
</dbReference>
<dbReference type="InterPro" id="IPR028171">
    <property type="entry name" value="Codanin-1_C"/>
</dbReference>
<reference evidence="3 4" key="1">
    <citation type="submission" date="2022-05" db="EMBL/GenBank/DDBJ databases">
        <authorList>
            <consortium name="Genoscope - CEA"/>
            <person name="William W."/>
        </authorList>
    </citation>
    <scope>NUCLEOTIDE SEQUENCE [LARGE SCALE GENOMIC DNA]</scope>
</reference>
<evidence type="ECO:0000256" key="1">
    <source>
        <dbReference type="SAM" id="MobiDB-lite"/>
    </source>
</evidence>
<dbReference type="PANTHER" id="PTHR28678">
    <property type="entry name" value="CODANIN-1"/>
    <property type="match status" value="1"/>
</dbReference>
<feature type="region of interest" description="Disordered" evidence="1">
    <location>
        <begin position="222"/>
        <end position="248"/>
    </location>
</feature>
<feature type="domain" description="Codanin-1 C-terminal" evidence="2">
    <location>
        <begin position="814"/>
        <end position="933"/>
    </location>
</feature>
<feature type="compositionally biased region" description="Basic and acidic residues" evidence="1">
    <location>
        <begin position="1054"/>
        <end position="1074"/>
    </location>
</feature>
<feature type="compositionally biased region" description="Low complexity" evidence="1">
    <location>
        <begin position="192"/>
        <end position="207"/>
    </location>
</feature>
<evidence type="ECO:0000313" key="4">
    <source>
        <dbReference type="Proteomes" id="UP001159405"/>
    </source>
</evidence>
<feature type="compositionally biased region" description="Polar residues" evidence="1">
    <location>
        <begin position="81"/>
        <end position="117"/>
    </location>
</feature>